<keyword evidence="3 11" id="KW-0812">Transmembrane</keyword>
<keyword evidence="7" id="KW-1015">Disulfide bond</keyword>
<dbReference type="InterPro" id="IPR013106">
    <property type="entry name" value="Ig_V-set"/>
</dbReference>
<evidence type="ECO:0000259" key="12">
    <source>
        <dbReference type="Pfam" id="PF07686"/>
    </source>
</evidence>
<keyword evidence="10" id="KW-0393">Immunoglobulin domain</keyword>
<name>A0A5N5NCC6_PANHP</name>
<comment type="caution">
    <text evidence="13">The sequence shown here is derived from an EMBL/GenBank/DDBJ whole genome shotgun (WGS) entry which is preliminary data.</text>
</comment>
<evidence type="ECO:0000256" key="9">
    <source>
        <dbReference type="ARBA" id="ARBA00023180"/>
    </source>
</evidence>
<dbReference type="GO" id="GO:0009897">
    <property type="term" value="C:external side of plasma membrane"/>
    <property type="evidence" value="ECO:0007669"/>
    <property type="project" value="TreeGrafter"/>
</dbReference>
<evidence type="ECO:0000256" key="4">
    <source>
        <dbReference type="ARBA" id="ARBA00022729"/>
    </source>
</evidence>
<keyword evidence="5 11" id="KW-1133">Transmembrane helix</keyword>
<keyword evidence="6 11" id="KW-0472">Membrane</keyword>
<dbReference type="InterPro" id="IPR036179">
    <property type="entry name" value="Ig-like_dom_sf"/>
</dbReference>
<sequence>MLSYSLSLFFFFQENLHTKLQELLTIMITLCYICIIWFSSVGFLRADSQIISARVGSTAVLPCEWRNVSIQTPNVQWNTASEIVFERKGVQWYEGEGYKNRVDVPKDKLLKGNCSLVLKNVTLTDAGIYESFLSVKRMKRASSTRWILVQSVELSVDEETPEETLWHISAARETPEENLYERLTADAGVNCPRAQIILLSLLTCFCVLRF</sequence>
<dbReference type="Proteomes" id="UP000327468">
    <property type="component" value="Chromosome 9"/>
</dbReference>
<dbReference type="GO" id="GO:0042102">
    <property type="term" value="P:positive regulation of T cell proliferation"/>
    <property type="evidence" value="ECO:0007669"/>
    <property type="project" value="TreeGrafter"/>
</dbReference>
<evidence type="ECO:0000256" key="6">
    <source>
        <dbReference type="ARBA" id="ARBA00023136"/>
    </source>
</evidence>
<proteinExistence type="predicted"/>
<evidence type="ECO:0000256" key="3">
    <source>
        <dbReference type="ARBA" id="ARBA00022692"/>
    </source>
</evidence>
<evidence type="ECO:0000256" key="2">
    <source>
        <dbReference type="ARBA" id="ARBA00022475"/>
    </source>
</evidence>
<dbReference type="Pfam" id="PF07686">
    <property type="entry name" value="V-set"/>
    <property type="match status" value="1"/>
</dbReference>
<dbReference type="AlphaFoldDB" id="A0A5N5NCC6"/>
<dbReference type="GO" id="GO:0071222">
    <property type="term" value="P:cellular response to lipopolysaccharide"/>
    <property type="evidence" value="ECO:0007669"/>
    <property type="project" value="TreeGrafter"/>
</dbReference>
<evidence type="ECO:0000313" key="13">
    <source>
        <dbReference type="EMBL" id="KAB5565300.1"/>
    </source>
</evidence>
<dbReference type="Gene3D" id="2.60.40.10">
    <property type="entry name" value="Immunoglobulins"/>
    <property type="match status" value="1"/>
</dbReference>
<dbReference type="PANTHER" id="PTHR25466:SF11">
    <property type="entry name" value="GALECTIN 17-RELATED"/>
    <property type="match status" value="1"/>
</dbReference>
<comment type="subcellular location">
    <subcellularLocation>
        <location evidence="1">Cell membrane</location>
        <topology evidence="1">Single-pass type I membrane protein</topology>
    </subcellularLocation>
</comment>
<evidence type="ECO:0000256" key="11">
    <source>
        <dbReference type="SAM" id="Phobius"/>
    </source>
</evidence>
<evidence type="ECO:0000256" key="8">
    <source>
        <dbReference type="ARBA" id="ARBA00023170"/>
    </source>
</evidence>
<dbReference type="GO" id="GO:0031295">
    <property type="term" value="P:T cell costimulation"/>
    <property type="evidence" value="ECO:0007669"/>
    <property type="project" value="TreeGrafter"/>
</dbReference>
<keyword evidence="4" id="KW-0732">Signal</keyword>
<feature type="transmembrane region" description="Helical" evidence="11">
    <location>
        <begin position="20"/>
        <end position="44"/>
    </location>
</feature>
<dbReference type="GO" id="GO:0042130">
    <property type="term" value="P:negative regulation of T cell proliferation"/>
    <property type="evidence" value="ECO:0007669"/>
    <property type="project" value="TreeGrafter"/>
</dbReference>
<keyword evidence="14" id="KW-1185">Reference proteome</keyword>
<dbReference type="InterPro" id="IPR051713">
    <property type="entry name" value="T-cell_Activation_Regulation"/>
</dbReference>
<dbReference type="PANTHER" id="PTHR25466">
    <property type="entry name" value="T-LYMPHOCYTE ACTIVATION ANTIGEN"/>
    <property type="match status" value="1"/>
</dbReference>
<reference evidence="13 14" key="1">
    <citation type="submission" date="2019-06" db="EMBL/GenBank/DDBJ databases">
        <title>A chromosome-scale genome assembly of the striped catfish, Pangasianodon hypophthalmus.</title>
        <authorList>
            <person name="Wen M."/>
            <person name="Zahm M."/>
            <person name="Roques C."/>
            <person name="Cabau C."/>
            <person name="Klopp C."/>
            <person name="Donnadieu C."/>
            <person name="Jouanno E."/>
            <person name="Avarre J.-C."/>
            <person name="Campet M."/>
            <person name="Ha T.T.T."/>
            <person name="Dugue R."/>
            <person name="Lampietro C."/>
            <person name="Louis A."/>
            <person name="Herpin A."/>
            <person name="Echchiki A."/>
            <person name="Berthelot C."/>
            <person name="Parey E."/>
            <person name="Roest-Crollius H."/>
            <person name="Braasch I."/>
            <person name="Postlethwait J."/>
            <person name="Bobe J."/>
            <person name="Montfort J."/>
            <person name="Bouchez O."/>
            <person name="Begum T."/>
            <person name="Schartl M."/>
            <person name="Guiguen Y."/>
        </authorList>
    </citation>
    <scope>NUCLEOTIDE SEQUENCE [LARGE SCALE GENOMIC DNA]</scope>
    <source>
        <strain evidence="13 14">Indonesia</strain>
        <tissue evidence="13">Blood</tissue>
    </source>
</reference>
<dbReference type="GO" id="GO:0006955">
    <property type="term" value="P:immune response"/>
    <property type="evidence" value="ECO:0007669"/>
    <property type="project" value="TreeGrafter"/>
</dbReference>
<dbReference type="GO" id="GO:0007166">
    <property type="term" value="P:cell surface receptor signaling pathway"/>
    <property type="evidence" value="ECO:0007669"/>
    <property type="project" value="TreeGrafter"/>
</dbReference>
<dbReference type="SUPFAM" id="SSF48726">
    <property type="entry name" value="Immunoglobulin"/>
    <property type="match status" value="1"/>
</dbReference>
<keyword evidence="8" id="KW-0675">Receptor</keyword>
<evidence type="ECO:0000256" key="5">
    <source>
        <dbReference type="ARBA" id="ARBA00022989"/>
    </source>
</evidence>
<protein>
    <recommendedName>
        <fullName evidence="12">Immunoglobulin V-set domain-containing protein</fullName>
    </recommendedName>
</protein>
<dbReference type="InterPro" id="IPR013783">
    <property type="entry name" value="Ig-like_fold"/>
</dbReference>
<evidence type="ECO:0000313" key="14">
    <source>
        <dbReference type="Proteomes" id="UP000327468"/>
    </source>
</evidence>
<keyword evidence="2" id="KW-1003">Cell membrane</keyword>
<evidence type="ECO:0000256" key="7">
    <source>
        <dbReference type="ARBA" id="ARBA00023157"/>
    </source>
</evidence>
<evidence type="ECO:0000256" key="1">
    <source>
        <dbReference type="ARBA" id="ARBA00004251"/>
    </source>
</evidence>
<dbReference type="EMBL" id="VFJC01000010">
    <property type="protein sequence ID" value="KAB5565300.1"/>
    <property type="molecule type" value="Genomic_DNA"/>
</dbReference>
<evidence type="ECO:0000256" key="10">
    <source>
        <dbReference type="ARBA" id="ARBA00023319"/>
    </source>
</evidence>
<organism evidence="13 14">
    <name type="scientific">Pangasianodon hypophthalmus</name>
    <name type="common">Striped catfish</name>
    <name type="synonym">Helicophagus hypophthalmus</name>
    <dbReference type="NCBI Taxonomy" id="310915"/>
    <lineage>
        <taxon>Eukaryota</taxon>
        <taxon>Metazoa</taxon>
        <taxon>Chordata</taxon>
        <taxon>Craniata</taxon>
        <taxon>Vertebrata</taxon>
        <taxon>Euteleostomi</taxon>
        <taxon>Actinopterygii</taxon>
        <taxon>Neopterygii</taxon>
        <taxon>Teleostei</taxon>
        <taxon>Ostariophysi</taxon>
        <taxon>Siluriformes</taxon>
        <taxon>Pangasiidae</taxon>
        <taxon>Pangasianodon</taxon>
    </lineage>
</organism>
<gene>
    <name evidence="13" type="ORF">PHYPO_G00239540</name>
</gene>
<feature type="domain" description="Immunoglobulin V-set" evidence="12">
    <location>
        <begin position="51"/>
        <end position="130"/>
    </location>
</feature>
<accession>A0A5N5NCC6</accession>
<keyword evidence="9" id="KW-0325">Glycoprotein</keyword>